<dbReference type="Gene3D" id="1.10.472.10">
    <property type="entry name" value="Cyclin-like"/>
    <property type="match status" value="1"/>
</dbReference>
<reference evidence="3 4" key="1">
    <citation type="submission" date="2019-03" db="EMBL/GenBank/DDBJ databases">
        <title>Single cell metagenomics reveals metabolic interactions within the superorganism composed of flagellate Streblomastix strix and complex community of Bacteroidetes bacteria on its surface.</title>
        <authorList>
            <person name="Treitli S.C."/>
            <person name="Kolisko M."/>
            <person name="Husnik F."/>
            <person name="Keeling P."/>
            <person name="Hampl V."/>
        </authorList>
    </citation>
    <scope>NUCLEOTIDE SEQUENCE [LARGE SCALE GENOMIC DNA]</scope>
    <source>
        <strain evidence="3">ST1C</strain>
    </source>
</reference>
<organism evidence="3 4">
    <name type="scientific">Streblomastix strix</name>
    <dbReference type="NCBI Taxonomy" id="222440"/>
    <lineage>
        <taxon>Eukaryota</taxon>
        <taxon>Metamonada</taxon>
        <taxon>Preaxostyla</taxon>
        <taxon>Oxymonadida</taxon>
        <taxon>Streblomastigidae</taxon>
        <taxon>Streblomastix</taxon>
    </lineage>
</organism>
<comment type="similarity">
    <text evidence="1">Belongs to the cyclin family.</text>
</comment>
<dbReference type="Pfam" id="PF00134">
    <property type="entry name" value="Cyclin_N"/>
    <property type="match status" value="1"/>
</dbReference>
<dbReference type="Proteomes" id="UP000324800">
    <property type="component" value="Unassembled WGS sequence"/>
</dbReference>
<dbReference type="PANTHER" id="PTHR15615">
    <property type="match status" value="1"/>
</dbReference>
<proteinExistence type="inferred from homology"/>
<dbReference type="SMART" id="SM00385">
    <property type="entry name" value="CYCLIN"/>
    <property type="match status" value="1"/>
</dbReference>
<accession>A0A5J4WPL9</accession>
<keyword evidence="1" id="KW-0195">Cyclin</keyword>
<dbReference type="EMBL" id="SNRW01001302">
    <property type="protein sequence ID" value="KAA6396944.1"/>
    <property type="molecule type" value="Genomic_DNA"/>
</dbReference>
<dbReference type="OrthoDB" id="10250320at2759"/>
<dbReference type="InterPro" id="IPR013763">
    <property type="entry name" value="Cyclin-like_dom"/>
</dbReference>
<sequence>MTQEICPQQLNRTVKGVAAAIFGMLARSISEPPSNVKGRAPNRWYSPFDNRKLMSHQGYATLRDHASAQLPSFLQVYRSIYVLFRRAQVEPECLVAAVVYIDRFLQATNNEQFRLTSLNWERVVFVAIMLASKTWDDVSCSSKSFSICSNGTINVRQLGVMERRMLEALDYRLIVSADEYRVIFYDLKKFWLNIVFDEKLGEIIPSNPQLVDGLEIPPQWGPLYVFKCSQFTMPSFNLDINPDVDVVAHHTSIVNDVTSAKTYQKEKQLDCDNNYDANQSRCSNININNNEYDNTNLGEEALHKSEEIVYAKHQIAEEGIYSNIRKRRRINPEE</sequence>
<comment type="caution">
    <text evidence="3">The sequence shown here is derived from an EMBL/GenBank/DDBJ whole genome shotgun (WGS) entry which is preliminary data.</text>
</comment>
<name>A0A5J4WPL9_9EUKA</name>
<evidence type="ECO:0000259" key="2">
    <source>
        <dbReference type="SMART" id="SM00385"/>
    </source>
</evidence>
<evidence type="ECO:0000256" key="1">
    <source>
        <dbReference type="RuleBase" id="RU000383"/>
    </source>
</evidence>
<dbReference type="InterPro" id="IPR006671">
    <property type="entry name" value="Cyclin_N"/>
</dbReference>
<dbReference type="InterPro" id="IPR036915">
    <property type="entry name" value="Cyclin-like_sf"/>
</dbReference>
<feature type="domain" description="Cyclin-like" evidence="2">
    <location>
        <begin position="78"/>
        <end position="167"/>
    </location>
</feature>
<dbReference type="InterPro" id="IPR013922">
    <property type="entry name" value="Cyclin_PHO80-like"/>
</dbReference>
<evidence type="ECO:0000313" key="3">
    <source>
        <dbReference type="EMBL" id="KAA6396944.1"/>
    </source>
</evidence>
<dbReference type="GO" id="GO:0019901">
    <property type="term" value="F:protein kinase binding"/>
    <property type="evidence" value="ECO:0007669"/>
    <property type="project" value="InterPro"/>
</dbReference>
<dbReference type="SUPFAM" id="SSF47954">
    <property type="entry name" value="Cyclin-like"/>
    <property type="match status" value="1"/>
</dbReference>
<dbReference type="AlphaFoldDB" id="A0A5J4WPL9"/>
<protein>
    <submittedName>
        <fullName evidence="3">Putative Cyclin fold protein</fullName>
    </submittedName>
</protein>
<gene>
    <name evidence="3" type="ORF">EZS28_007529</name>
</gene>
<evidence type="ECO:0000313" key="4">
    <source>
        <dbReference type="Proteomes" id="UP000324800"/>
    </source>
</evidence>
<dbReference type="PANTHER" id="PTHR15615:SF108">
    <property type="entry name" value="PROTEIN CNPPD1"/>
    <property type="match status" value="1"/>
</dbReference>